<feature type="compositionally biased region" description="Polar residues" evidence="1">
    <location>
        <begin position="140"/>
        <end position="151"/>
    </location>
</feature>
<protein>
    <submittedName>
        <fullName evidence="2">Predicted protein</fullName>
    </submittedName>
</protein>
<dbReference type="EMBL" id="AK362886">
    <property type="protein sequence ID" value="BAJ94090.1"/>
    <property type="molecule type" value="mRNA"/>
</dbReference>
<feature type="region of interest" description="Disordered" evidence="1">
    <location>
        <begin position="1"/>
        <end position="151"/>
    </location>
</feature>
<evidence type="ECO:0000256" key="1">
    <source>
        <dbReference type="SAM" id="MobiDB-lite"/>
    </source>
</evidence>
<sequence length="151" mass="16479">MRLTTSPHAPHDLHPSPTNHLIPLDPPAPASGSHQIHLLRPSSSTRGRDRRTTPSMAGSDHHRPPARTHLSDPAVTSPSRPLPTITGMLHDLSSPTPLRLPHPQPLSTTRRCAHLRPGLRPTLDQPLSERPPMLHADGSAPTSRYHQSPLL</sequence>
<dbReference type="ExpressionAtlas" id="F2DG69">
    <property type="expression patterns" value="baseline and differential"/>
</dbReference>
<evidence type="ECO:0000313" key="2">
    <source>
        <dbReference type="EMBL" id="BAJ94090.1"/>
    </source>
</evidence>
<reference evidence="2" key="1">
    <citation type="journal article" date="2011" name="Plant Physiol.">
        <title>Comprehensive sequence analysis of 24,783 barley full-length cDNAs derived from 12 clone libraries.</title>
        <authorList>
            <person name="Matsumoto T."/>
            <person name="Tanaka T."/>
            <person name="Sakai H."/>
            <person name="Amano N."/>
            <person name="Kanamori H."/>
            <person name="Kurita K."/>
            <person name="Kikuta A."/>
            <person name="Kamiya K."/>
            <person name="Yamamoto M."/>
            <person name="Ikawa H."/>
            <person name="Fujii N."/>
            <person name="Hori K."/>
            <person name="Itoh T."/>
            <person name="Sato K."/>
        </authorList>
    </citation>
    <scope>NUCLEOTIDE SEQUENCE</scope>
    <source>
        <tissue evidence="2">Shoot and root</tissue>
    </source>
</reference>
<proteinExistence type="evidence at transcript level"/>
<accession>F2DG69</accession>
<name>F2DG69_HORVV</name>
<dbReference type="AlphaFoldDB" id="F2DG69"/>
<organism evidence="2">
    <name type="scientific">Hordeum vulgare subsp. vulgare</name>
    <name type="common">Domesticated barley</name>
    <dbReference type="NCBI Taxonomy" id="112509"/>
    <lineage>
        <taxon>Eukaryota</taxon>
        <taxon>Viridiplantae</taxon>
        <taxon>Streptophyta</taxon>
        <taxon>Embryophyta</taxon>
        <taxon>Tracheophyta</taxon>
        <taxon>Spermatophyta</taxon>
        <taxon>Magnoliopsida</taxon>
        <taxon>Liliopsida</taxon>
        <taxon>Poales</taxon>
        <taxon>Poaceae</taxon>
        <taxon>BOP clade</taxon>
        <taxon>Pooideae</taxon>
        <taxon>Triticodae</taxon>
        <taxon>Triticeae</taxon>
        <taxon>Hordeinae</taxon>
        <taxon>Hordeum</taxon>
    </lineage>
</organism>